<feature type="domain" description="Sema" evidence="6">
    <location>
        <begin position="32"/>
        <end position="518"/>
    </location>
</feature>
<feature type="compositionally biased region" description="Low complexity" evidence="3">
    <location>
        <begin position="855"/>
        <end position="864"/>
    </location>
</feature>
<dbReference type="PROSITE" id="PS51004">
    <property type="entry name" value="SEMA"/>
    <property type="match status" value="1"/>
</dbReference>
<evidence type="ECO:0000256" key="4">
    <source>
        <dbReference type="SAM" id="Phobius"/>
    </source>
</evidence>
<dbReference type="GO" id="GO:0071526">
    <property type="term" value="P:semaphorin-plexin signaling pathway"/>
    <property type="evidence" value="ECO:0007669"/>
    <property type="project" value="TreeGrafter"/>
</dbReference>
<evidence type="ECO:0000256" key="2">
    <source>
        <dbReference type="PROSITE-ProRule" id="PRU00352"/>
    </source>
</evidence>
<dbReference type="Gene3D" id="3.30.1680.10">
    <property type="entry name" value="ligand-binding face of the semaphorins, domain 2"/>
    <property type="match status" value="1"/>
</dbReference>
<dbReference type="FunFam" id="2.130.10.10:FF:000013">
    <property type="entry name" value="semaphorin-6D isoform X2"/>
    <property type="match status" value="1"/>
</dbReference>
<evidence type="ECO:0000256" key="3">
    <source>
        <dbReference type="SAM" id="MobiDB-lite"/>
    </source>
</evidence>
<dbReference type="Pfam" id="PF01403">
    <property type="entry name" value="Sema"/>
    <property type="match status" value="1"/>
</dbReference>
<dbReference type="FunFam" id="3.30.1680.10:FF:000026">
    <property type="entry name" value="Sema domain, transmembrane domain (TM), and cytoplasmic domain, (semaphorin) 6D"/>
    <property type="match status" value="1"/>
</dbReference>
<name>A0AAN8MCZ6_9TELE</name>
<evidence type="ECO:0000313" key="8">
    <source>
        <dbReference type="Proteomes" id="UP001356427"/>
    </source>
</evidence>
<dbReference type="EMBL" id="JAGTTL010000002">
    <property type="protein sequence ID" value="KAK6327479.1"/>
    <property type="molecule type" value="Genomic_DNA"/>
</dbReference>
<evidence type="ECO:0000256" key="1">
    <source>
        <dbReference type="ARBA" id="ARBA00023180"/>
    </source>
</evidence>
<comment type="caution">
    <text evidence="7">The sequence shown here is derived from an EMBL/GenBank/DDBJ whole genome shotgun (WGS) entry which is preliminary data.</text>
</comment>
<accession>A0AAN8MCZ6</accession>
<dbReference type="GO" id="GO:0001755">
    <property type="term" value="P:neural crest cell migration"/>
    <property type="evidence" value="ECO:0007669"/>
    <property type="project" value="TreeGrafter"/>
</dbReference>
<feature type="compositionally biased region" description="Low complexity" evidence="3">
    <location>
        <begin position="901"/>
        <end position="910"/>
    </location>
</feature>
<feature type="region of interest" description="Disordered" evidence="3">
    <location>
        <begin position="674"/>
        <end position="731"/>
    </location>
</feature>
<evidence type="ECO:0000259" key="6">
    <source>
        <dbReference type="PROSITE" id="PS51004"/>
    </source>
</evidence>
<dbReference type="GO" id="GO:0030215">
    <property type="term" value="F:semaphorin receptor binding"/>
    <property type="evidence" value="ECO:0007669"/>
    <property type="project" value="InterPro"/>
</dbReference>
<dbReference type="CDD" id="cd11242">
    <property type="entry name" value="Sema_6"/>
    <property type="match status" value="1"/>
</dbReference>
<dbReference type="SUPFAM" id="SSF103575">
    <property type="entry name" value="Plexin repeat"/>
    <property type="match status" value="1"/>
</dbReference>
<keyword evidence="8" id="KW-1185">Reference proteome</keyword>
<protein>
    <recommendedName>
        <fullName evidence="6">Sema domain-containing protein</fullName>
    </recommendedName>
</protein>
<dbReference type="PROSITE" id="PS51257">
    <property type="entry name" value="PROKAR_LIPOPROTEIN"/>
    <property type="match status" value="1"/>
</dbReference>
<feature type="region of interest" description="Disordered" evidence="3">
    <location>
        <begin position="1015"/>
        <end position="1038"/>
    </location>
</feature>
<feature type="region of interest" description="Disordered" evidence="3">
    <location>
        <begin position="353"/>
        <end position="381"/>
    </location>
</feature>
<sequence length="1038" mass="113661">MVLPERMRWRLLLAALTLTSCLLSAMATPFPKDLEPINVVGWEHSYLYPGFQGLVSDNDTTRLGLDFQRMLRINHILYIAARDHVFAVNLTTAGDDFVPQLKLTWRSKDVAKCTVRGKNSDECYNYVKVLVPRNDETLFACGTNAFNPTCRNYKMTTLEQVGEEVVGQARCPFESGQSNLGLFAGGDFYSATMTDFLASDAVIYRSLGDDSPVLRTVKYDSKWLREPHFHHAIEYGNYVYFFLSEIAVEYTTLGKVVFSRVARVCKNDNGGSPRVLERYWTSFLKARLNCSVPGDSFFYFDVLQSLTNVLQINQRPAVVGVFTTQANSIPGSAVCAFYMDDIEKAFNGKFKEQKTSDSAWTPVPEEQVPKPRPGSCAGDGPASAYKSSINFPDDTLTFIKSYPLMDEAVPSVNDRPCFTRTTSRYKLTQIAVDTSAGPSKDRTVVFLGSEDGRVLKVLSSTHPNASFGSQLLEDIDVYNPSKCNVQGQENRRILGMELDKDHHALFVAFTSCVIRVPLSHCTEHGACKKSCLSSRDPYCIWLRTGSCANMAPGFKAGFDQDIEGDHSLYPENCNADVLATTRNQNSAADSAYGVRRLPDMEKSSPSVHYTLLIACVLVAFFLGAILSGFLVSCYCSHNARHARRLGKDPEASIHPALSLRSLAKLNGLLDSQPKEEKLDVSTPKMYSSFIPSGKEHTPGRHGLSLGDPDLNLSQGENLSGLPTPDSTPELPIKNMKAFRNQWERNQNCNNAKESKAPPGTGFSLGSSRSVTQQVFPFSHSLTNGQALGHLPEERKIPNDERAQGASASHSSSCCPQTVVDVAALDELLKHIHEVSASGSRSITVLTSPCAPLPGSSSSSHNHSSFRSQPQIPETESATYYSSSTLPRDSLTRRLDVPPDTAAAASSSAGATPLQQQSIPERSAVTRHHSQRHLMIKMGNGGAVPRQHSFRQGVGGPPPHQLLTRMNSGGGGGGVVGCEAHQPLIPSACLTRQHSYSEPPHLHRAAIVRRTASLKPQVPPKPLFLPATSPVNEQGKYNY</sequence>
<proteinExistence type="predicted"/>
<gene>
    <name evidence="7" type="ORF">J4Q44_G00031240</name>
</gene>
<keyword evidence="4" id="KW-0472">Membrane</keyword>
<dbReference type="GO" id="GO:0005886">
    <property type="term" value="C:plasma membrane"/>
    <property type="evidence" value="ECO:0007669"/>
    <property type="project" value="TreeGrafter"/>
</dbReference>
<dbReference type="GO" id="GO:0007411">
    <property type="term" value="P:axon guidance"/>
    <property type="evidence" value="ECO:0007669"/>
    <property type="project" value="TreeGrafter"/>
</dbReference>
<dbReference type="GO" id="GO:0030335">
    <property type="term" value="P:positive regulation of cell migration"/>
    <property type="evidence" value="ECO:0007669"/>
    <property type="project" value="TreeGrafter"/>
</dbReference>
<keyword evidence="4" id="KW-0812">Transmembrane</keyword>
<evidence type="ECO:0000313" key="7">
    <source>
        <dbReference type="EMBL" id="KAK6327479.1"/>
    </source>
</evidence>
<feature type="compositionally biased region" description="Polar residues" evidence="3">
    <location>
        <begin position="1028"/>
        <end position="1038"/>
    </location>
</feature>
<dbReference type="AlphaFoldDB" id="A0AAN8MCZ6"/>
<reference evidence="7 8" key="1">
    <citation type="submission" date="2021-04" db="EMBL/GenBank/DDBJ databases">
        <authorList>
            <person name="De Guttry C."/>
            <person name="Zahm M."/>
            <person name="Klopp C."/>
            <person name="Cabau C."/>
            <person name="Louis A."/>
            <person name="Berthelot C."/>
            <person name="Parey E."/>
            <person name="Roest Crollius H."/>
            <person name="Montfort J."/>
            <person name="Robinson-Rechavi M."/>
            <person name="Bucao C."/>
            <person name="Bouchez O."/>
            <person name="Gislard M."/>
            <person name="Lluch J."/>
            <person name="Milhes M."/>
            <person name="Lampietro C."/>
            <person name="Lopez Roques C."/>
            <person name="Donnadieu C."/>
            <person name="Braasch I."/>
            <person name="Desvignes T."/>
            <person name="Postlethwait J."/>
            <person name="Bobe J."/>
            <person name="Wedekind C."/>
            <person name="Guiguen Y."/>
        </authorList>
    </citation>
    <scope>NUCLEOTIDE SEQUENCE [LARGE SCALE GENOMIC DNA]</scope>
    <source>
        <strain evidence="7">Cs_M1</strain>
        <tissue evidence="7">Blood</tissue>
    </source>
</reference>
<keyword evidence="4" id="KW-1133">Transmembrane helix</keyword>
<dbReference type="Gene3D" id="2.130.10.10">
    <property type="entry name" value="YVTN repeat-like/Quinoprotein amine dehydrogenase"/>
    <property type="match status" value="1"/>
</dbReference>
<keyword evidence="5" id="KW-0732">Signal</keyword>
<organism evidence="7 8">
    <name type="scientific">Coregonus suidteri</name>
    <dbReference type="NCBI Taxonomy" id="861788"/>
    <lineage>
        <taxon>Eukaryota</taxon>
        <taxon>Metazoa</taxon>
        <taxon>Chordata</taxon>
        <taxon>Craniata</taxon>
        <taxon>Vertebrata</taxon>
        <taxon>Euteleostomi</taxon>
        <taxon>Actinopterygii</taxon>
        <taxon>Neopterygii</taxon>
        <taxon>Teleostei</taxon>
        <taxon>Protacanthopterygii</taxon>
        <taxon>Salmoniformes</taxon>
        <taxon>Salmonidae</taxon>
        <taxon>Coregoninae</taxon>
        <taxon>Coregonus</taxon>
    </lineage>
</organism>
<dbReference type="Proteomes" id="UP001356427">
    <property type="component" value="Unassembled WGS sequence"/>
</dbReference>
<dbReference type="InterPro" id="IPR027231">
    <property type="entry name" value="Semaphorin"/>
</dbReference>
<dbReference type="PANTHER" id="PTHR11036:SF11">
    <property type="entry name" value="SEMAPHORIN-6C"/>
    <property type="match status" value="1"/>
</dbReference>
<dbReference type="InterPro" id="IPR015943">
    <property type="entry name" value="WD40/YVTN_repeat-like_dom_sf"/>
</dbReference>
<dbReference type="GO" id="GO:0045499">
    <property type="term" value="F:chemorepellent activity"/>
    <property type="evidence" value="ECO:0007669"/>
    <property type="project" value="TreeGrafter"/>
</dbReference>
<evidence type="ECO:0000256" key="5">
    <source>
        <dbReference type="SAM" id="SignalP"/>
    </source>
</evidence>
<dbReference type="SMART" id="SM00630">
    <property type="entry name" value="Sema"/>
    <property type="match status" value="1"/>
</dbReference>
<feature type="signal peptide" evidence="5">
    <location>
        <begin position="1"/>
        <end position="27"/>
    </location>
</feature>
<dbReference type="SUPFAM" id="SSF101912">
    <property type="entry name" value="Sema domain"/>
    <property type="match status" value="1"/>
</dbReference>
<dbReference type="PANTHER" id="PTHR11036">
    <property type="entry name" value="SEMAPHORIN"/>
    <property type="match status" value="1"/>
</dbReference>
<feature type="region of interest" description="Disordered" evidence="3">
    <location>
        <begin position="851"/>
        <end position="929"/>
    </location>
</feature>
<keyword evidence="1" id="KW-0325">Glycoprotein</keyword>
<feature type="chain" id="PRO_5042918896" description="Sema domain-containing protein" evidence="5">
    <location>
        <begin position="28"/>
        <end position="1038"/>
    </location>
</feature>
<feature type="transmembrane region" description="Helical" evidence="4">
    <location>
        <begin position="609"/>
        <end position="635"/>
    </location>
</feature>
<comment type="caution">
    <text evidence="2">Lacks conserved residue(s) required for the propagation of feature annotation.</text>
</comment>
<dbReference type="InterPro" id="IPR001627">
    <property type="entry name" value="Semap_dom"/>
</dbReference>
<dbReference type="InterPro" id="IPR036352">
    <property type="entry name" value="Semap_dom_sf"/>
</dbReference>
<feature type="compositionally biased region" description="Low complexity" evidence="3">
    <location>
        <begin position="873"/>
        <end position="884"/>
    </location>
</feature>